<evidence type="ECO:0000256" key="1">
    <source>
        <dbReference type="SAM" id="MobiDB-lite"/>
    </source>
</evidence>
<sequence>MTQVHRPDDEAPQTRSAQPAVAAVAIAVAAAILIVLMVVARAPEPGDTDRPAPATAAPSGPAQPATVGCPGPRPVADPELAAFVGGLDLPAGAEVIAADIDTEVGFPGKIGVEIDLCLPDSAGVAALRPVATRIAGALQPTALGARTVVLTVTDLAPDRRVEARLEDPNFPLSRWKTQPSRAAELVQWHVVTE</sequence>
<dbReference type="EMBL" id="LN868938">
    <property type="protein sequence ID" value="CRY74816.1"/>
    <property type="molecule type" value="Genomic_DNA"/>
</dbReference>
<feature type="compositionally biased region" description="Low complexity" evidence="1">
    <location>
        <begin position="51"/>
        <end position="65"/>
    </location>
</feature>
<dbReference type="AlphaFoldDB" id="A0A0H5NXL4"/>
<keyword evidence="2" id="KW-1133">Transmembrane helix</keyword>
<dbReference type="RefSeq" id="WP_011209626.1">
    <property type="nucleotide sequence ID" value="NZ_CAACYE020000001.1"/>
</dbReference>
<dbReference type="GeneID" id="61133810"/>
<gene>
    <name evidence="3" type="ORF">ERS450000_00977</name>
</gene>
<evidence type="ECO:0000256" key="2">
    <source>
        <dbReference type="SAM" id="Phobius"/>
    </source>
</evidence>
<feature type="transmembrane region" description="Helical" evidence="2">
    <location>
        <begin position="20"/>
        <end position="40"/>
    </location>
</feature>
<feature type="region of interest" description="Disordered" evidence="1">
    <location>
        <begin position="45"/>
        <end position="73"/>
    </location>
</feature>
<accession>A0A0H5NXL4</accession>
<dbReference type="KEGG" id="nfr:ERS450000_00977"/>
<keyword evidence="2" id="KW-0472">Membrane</keyword>
<evidence type="ECO:0000313" key="3">
    <source>
        <dbReference type="EMBL" id="CRY74816.1"/>
    </source>
</evidence>
<evidence type="ECO:0000313" key="4">
    <source>
        <dbReference type="Proteomes" id="UP000057820"/>
    </source>
</evidence>
<protein>
    <submittedName>
        <fullName evidence="3">Uncharacterized protein</fullName>
    </submittedName>
</protein>
<reference evidence="4" key="1">
    <citation type="submission" date="2015-03" db="EMBL/GenBank/DDBJ databases">
        <authorList>
            <consortium name="Pathogen Informatics"/>
        </authorList>
    </citation>
    <scope>NUCLEOTIDE SEQUENCE [LARGE SCALE GENOMIC DNA]</scope>
    <source>
        <strain evidence="4">NCTC11134</strain>
    </source>
</reference>
<keyword evidence="2" id="KW-0812">Transmembrane</keyword>
<name>A0A0H5NXL4_NOCFR</name>
<organism evidence="3 4">
    <name type="scientific">Nocardia farcinica</name>
    <dbReference type="NCBI Taxonomy" id="37329"/>
    <lineage>
        <taxon>Bacteria</taxon>
        <taxon>Bacillati</taxon>
        <taxon>Actinomycetota</taxon>
        <taxon>Actinomycetes</taxon>
        <taxon>Mycobacteriales</taxon>
        <taxon>Nocardiaceae</taxon>
        <taxon>Nocardia</taxon>
    </lineage>
</organism>
<dbReference type="Proteomes" id="UP000057820">
    <property type="component" value="Chromosome 1"/>
</dbReference>
<proteinExistence type="predicted"/>